<evidence type="ECO:0000256" key="1">
    <source>
        <dbReference type="SAM" id="MobiDB-lite"/>
    </source>
</evidence>
<feature type="compositionally biased region" description="Low complexity" evidence="1">
    <location>
        <begin position="1"/>
        <end position="16"/>
    </location>
</feature>
<protein>
    <submittedName>
        <fullName evidence="2">Uncharacterized protein</fullName>
    </submittedName>
</protein>
<keyword evidence="3" id="KW-1185">Reference proteome</keyword>
<evidence type="ECO:0000313" key="3">
    <source>
        <dbReference type="Proteomes" id="UP000828390"/>
    </source>
</evidence>
<dbReference type="Proteomes" id="UP000828390">
    <property type="component" value="Unassembled WGS sequence"/>
</dbReference>
<gene>
    <name evidence="2" type="ORF">DPMN_179070</name>
</gene>
<feature type="compositionally biased region" description="Pro residues" evidence="1">
    <location>
        <begin position="53"/>
        <end position="62"/>
    </location>
</feature>
<sequence length="77" mass="8061">MLKTLTLSKPSKSLKSWSFQGASPPVPPSKAVPGAHQGALAAPWTPSKSFNISPPPAPPSPTRNPGYAPALEEVKFK</sequence>
<name>A0A9D4IM07_DREPO</name>
<comment type="caution">
    <text evidence="2">The sequence shown here is derived from an EMBL/GenBank/DDBJ whole genome shotgun (WGS) entry which is preliminary data.</text>
</comment>
<feature type="region of interest" description="Disordered" evidence="1">
    <location>
        <begin position="1"/>
        <end position="77"/>
    </location>
</feature>
<proteinExistence type="predicted"/>
<dbReference type="EMBL" id="JAIWYP010000009">
    <property type="protein sequence ID" value="KAH3777622.1"/>
    <property type="molecule type" value="Genomic_DNA"/>
</dbReference>
<accession>A0A9D4IM07</accession>
<organism evidence="2 3">
    <name type="scientific">Dreissena polymorpha</name>
    <name type="common">Zebra mussel</name>
    <name type="synonym">Mytilus polymorpha</name>
    <dbReference type="NCBI Taxonomy" id="45954"/>
    <lineage>
        <taxon>Eukaryota</taxon>
        <taxon>Metazoa</taxon>
        <taxon>Spiralia</taxon>
        <taxon>Lophotrochozoa</taxon>
        <taxon>Mollusca</taxon>
        <taxon>Bivalvia</taxon>
        <taxon>Autobranchia</taxon>
        <taxon>Heteroconchia</taxon>
        <taxon>Euheterodonta</taxon>
        <taxon>Imparidentia</taxon>
        <taxon>Neoheterodontei</taxon>
        <taxon>Myida</taxon>
        <taxon>Dreissenoidea</taxon>
        <taxon>Dreissenidae</taxon>
        <taxon>Dreissena</taxon>
    </lineage>
</organism>
<reference evidence="2" key="2">
    <citation type="submission" date="2020-11" db="EMBL/GenBank/DDBJ databases">
        <authorList>
            <person name="McCartney M.A."/>
            <person name="Auch B."/>
            <person name="Kono T."/>
            <person name="Mallez S."/>
            <person name="Becker A."/>
            <person name="Gohl D.M."/>
            <person name="Silverstein K.A.T."/>
            <person name="Koren S."/>
            <person name="Bechman K.B."/>
            <person name="Herman A."/>
            <person name="Abrahante J.E."/>
            <person name="Garbe J."/>
        </authorList>
    </citation>
    <scope>NUCLEOTIDE SEQUENCE</scope>
    <source>
        <strain evidence="2">Duluth1</strain>
        <tissue evidence="2">Whole animal</tissue>
    </source>
</reference>
<reference evidence="2" key="1">
    <citation type="journal article" date="2019" name="bioRxiv">
        <title>The Genome of the Zebra Mussel, Dreissena polymorpha: A Resource for Invasive Species Research.</title>
        <authorList>
            <person name="McCartney M.A."/>
            <person name="Auch B."/>
            <person name="Kono T."/>
            <person name="Mallez S."/>
            <person name="Zhang Y."/>
            <person name="Obille A."/>
            <person name="Becker A."/>
            <person name="Abrahante J.E."/>
            <person name="Garbe J."/>
            <person name="Badalamenti J.P."/>
            <person name="Herman A."/>
            <person name="Mangelson H."/>
            <person name="Liachko I."/>
            <person name="Sullivan S."/>
            <person name="Sone E.D."/>
            <person name="Koren S."/>
            <person name="Silverstein K.A.T."/>
            <person name="Beckman K.B."/>
            <person name="Gohl D.M."/>
        </authorList>
    </citation>
    <scope>NUCLEOTIDE SEQUENCE</scope>
    <source>
        <strain evidence="2">Duluth1</strain>
        <tissue evidence="2">Whole animal</tissue>
    </source>
</reference>
<evidence type="ECO:0000313" key="2">
    <source>
        <dbReference type="EMBL" id="KAH3777622.1"/>
    </source>
</evidence>
<dbReference type="AlphaFoldDB" id="A0A9D4IM07"/>